<dbReference type="PANTHER" id="PTHR30290">
    <property type="entry name" value="PERIPLASMIC BINDING COMPONENT OF ABC TRANSPORTER"/>
    <property type="match status" value="1"/>
</dbReference>
<evidence type="ECO:0000259" key="5">
    <source>
        <dbReference type="Pfam" id="PF00496"/>
    </source>
</evidence>
<accession>A0A0G0UWZ9</accession>
<protein>
    <submittedName>
        <fullName evidence="6">Extracellular solute-binding protein family 5</fullName>
    </submittedName>
</protein>
<keyword evidence="4" id="KW-1133">Transmembrane helix</keyword>
<evidence type="ECO:0000256" key="3">
    <source>
        <dbReference type="ARBA" id="ARBA00022729"/>
    </source>
</evidence>
<dbReference type="PIRSF" id="PIRSF002741">
    <property type="entry name" value="MppA"/>
    <property type="match status" value="1"/>
</dbReference>
<dbReference type="PANTHER" id="PTHR30290:SF9">
    <property type="entry name" value="OLIGOPEPTIDE-BINDING PROTEIN APPA"/>
    <property type="match status" value="1"/>
</dbReference>
<dbReference type="GO" id="GO:0043190">
    <property type="term" value="C:ATP-binding cassette (ABC) transporter complex"/>
    <property type="evidence" value="ECO:0007669"/>
    <property type="project" value="InterPro"/>
</dbReference>
<organism evidence="6 7">
    <name type="scientific">Candidatus Curtissbacteria bacterium GW2011_GWA1_40_24</name>
    <dbReference type="NCBI Taxonomy" id="1618406"/>
    <lineage>
        <taxon>Bacteria</taxon>
        <taxon>Candidatus Curtissiibacteriota</taxon>
    </lineage>
</organism>
<feature type="domain" description="Solute-binding protein family 5" evidence="5">
    <location>
        <begin position="134"/>
        <end position="358"/>
    </location>
</feature>
<evidence type="ECO:0000256" key="2">
    <source>
        <dbReference type="ARBA" id="ARBA00022448"/>
    </source>
</evidence>
<dbReference type="AlphaFoldDB" id="A0A0G0UWZ9"/>
<dbReference type="GO" id="GO:0015833">
    <property type="term" value="P:peptide transport"/>
    <property type="evidence" value="ECO:0007669"/>
    <property type="project" value="TreeGrafter"/>
</dbReference>
<dbReference type="Gene3D" id="3.10.105.10">
    <property type="entry name" value="Dipeptide-binding Protein, Domain 3"/>
    <property type="match status" value="1"/>
</dbReference>
<feature type="domain" description="Solute-binding protein family 5" evidence="5">
    <location>
        <begin position="90"/>
        <end position="128"/>
    </location>
</feature>
<evidence type="ECO:0000313" key="6">
    <source>
        <dbReference type="EMBL" id="KKR54892.1"/>
    </source>
</evidence>
<reference evidence="6 7" key="1">
    <citation type="journal article" date="2015" name="Nature">
        <title>rRNA introns, odd ribosomes, and small enigmatic genomes across a large radiation of phyla.</title>
        <authorList>
            <person name="Brown C.T."/>
            <person name="Hug L.A."/>
            <person name="Thomas B.C."/>
            <person name="Sharon I."/>
            <person name="Castelle C.J."/>
            <person name="Singh A."/>
            <person name="Wilkins M.J."/>
            <person name="Williams K.H."/>
            <person name="Banfield J.F."/>
        </authorList>
    </citation>
    <scope>NUCLEOTIDE SEQUENCE [LARGE SCALE GENOMIC DNA]</scope>
</reference>
<keyword evidence="3" id="KW-0732">Signal</keyword>
<dbReference type="InterPro" id="IPR039424">
    <property type="entry name" value="SBP_5"/>
</dbReference>
<dbReference type="GO" id="GO:1904680">
    <property type="term" value="F:peptide transmembrane transporter activity"/>
    <property type="evidence" value="ECO:0007669"/>
    <property type="project" value="TreeGrafter"/>
</dbReference>
<dbReference type="InterPro" id="IPR030678">
    <property type="entry name" value="Peptide/Ni-bd"/>
</dbReference>
<dbReference type="InterPro" id="IPR000914">
    <property type="entry name" value="SBP_5_dom"/>
</dbReference>
<name>A0A0G0UWZ9_9BACT</name>
<evidence type="ECO:0000313" key="7">
    <source>
        <dbReference type="Proteomes" id="UP000034489"/>
    </source>
</evidence>
<keyword evidence="2" id="KW-0813">Transport</keyword>
<feature type="transmembrane region" description="Helical" evidence="4">
    <location>
        <begin position="27"/>
        <end position="47"/>
    </location>
</feature>
<dbReference type="EMBL" id="LBYQ01000011">
    <property type="protein sequence ID" value="KKR54892.1"/>
    <property type="molecule type" value="Genomic_DNA"/>
</dbReference>
<dbReference type="Gene3D" id="3.90.76.10">
    <property type="entry name" value="Dipeptide-binding Protein, Domain 1"/>
    <property type="match status" value="1"/>
</dbReference>
<sequence length="457" mass="52150">MFSYKVPARRFKFWVSVFSAYITRYKFWIFVFVLVLLITIVAFKIFWSQVSRNNVVAIGYVGTYTLESIPANALALATDSLIVIDKSGRPQPAMASHWTTTEDGKKYIVFLKDNLKWHDDTQVDAKDISLAVSGVSIVALNNKAIEFDLKTPLVSFLQTLDKPVFKRNSFYGTGQFRIVDIKKIEEVVKEIKLTPKDKNLPKVEIKFYAAETQALEALKIGEVKVATVSSAQELANWPNLEVEKNLDETKVITIFYNTDDPLLSSKEFRQALNYAINRQEFDGVLAQSPIYPSSWTFNEAVKGYDYNSGKAKELISKSQIENPQVTLTVGPALEEIAGRIANDWEAIGVKVVVKKEKTVPSDFQALLAVNELPWDPDQYALWHSTQTKTNITKYKNVRVDKLLEDARVTKEEDKRKDLYFEFQKVLAEDAPAAFLYFPYKYRVVYKNIKPLLSKLPE</sequence>
<dbReference type="SUPFAM" id="SSF53850">
    <property type="entry name" value="Periplasmic binding protein-like II"/>
    <property type="match status" value="1"/>
</dbReference>
<dbReference type="Gene3D" id="3.40.190.10">
    <property type="entry name" value="Periplasmic binding protein-like II"/>
    <property type="match status" value="1"/>
</dbReference>
<dbReference type="Proteomes" id="UP000034489">
    <property type="component" value="Unassembled WGS sequence"/>
</dbReference>
<evidence type="ECO:0000256" key="1">
    <source>
        <dbReference type="ARBA" id="ARBA00005695"/>
    </source>
</evidence>
<comment type="caution">
    <text evidence="6">The sequence shown here is derived from an EMBL/GenBank/DDBJ whole genome shotgun (WGS) entry which is preliminary data.</text>
</comment>
<keyword evidence="4" id="KW-0812">Transmembrane</keyword>
<keyword evidence="4" id="KW-0472">Membrane</keyword>
<evidence type="ECO:0000256" key="4">
    <source>
        <dbReference type="SAM" id="Phobius"/>
    </source>
</evidence>
<proteinExistence type="inferred from homology"/>
<dbReference type="GO" id="GO:0042597">
    <property type="term" value="C:periplasmic space"/>
    <property type="evidence" value="ECO:0007669"/>
    <property type="project" value="UniProtKB-ARBA"/>
</dbReference>
<dbReference type="Pfam" id="PF00496">
    <property type="entry name" value="SBP_bac_5"/>
    <property type="match status" value="2"/>
</dbReference>
<gene>
    <name evidence="6" type="ORF">UT92_C0011G0003</name>
</gene>
<comment type="similarity">
    <text evidence="1">Belongs to the bacterial solute-binding protein 5 family.</text>
</comment>